<evidence type="ECO:0000313" key="1">
    <source>
        <dbReference type="EMBL" id="MEL1246720.1"/>
    </source>
</evidence>
<name>A0ABU9I2T7_9FLAO</name>
<organism evidence="1 2">
    <name type="scientific">Flavobacterium helocola</name>
    <dbReference type="NCBI Taxonomy" id="3139139"/>
    <lineage>
        <taxon>Bacteria</taxon>
        <taxon>Pseudomonadati</taxon>
        <taxon>Bacteroidota</taxon>
        <taxon>Flavobacteriia</taxon>
        <taxon>Flavobacteriales</taxon>
        <taxon>Flavobacteriaceae</taxon>
        <taxon>Flavobacterium</taxon>
    </lineage>
</organism>
<reference evidence="1 2" key="1">
    <citation type="submission" date="2024-04" db="EMBL/GenBank/DDBJ databases">
        <title>Flavobacterium sp. DGU41 16S ribosomal RNA gene Genome sequencing and assembly.</title>
        <authorList>
            <person name="Park S."/>
        </authorList>
    </citation>
    <scope>NUCLEOTIDE SEQUENCE [LARGE SCALE GENOMIC DNA]</scope>
    <source>
        <strain evidence="1 2">DGU41</strain>
    </source>
</reference>
<dbReference type="Proteomes" id="UP001393056">
    <property type="component" value="Unassembled WGS sequence"/>
</dbReference>
<dbReference type="EMBL" id="JBBYHT010000001">
    <property type="protein sequence ID" value="MEL1246720.1"/>
    <property type="molecule type" value="Genomic_DNA"/>
</dbReference>
<sequence>MESIRMDRSVVSKSSFEEADDHVAFYEDKTPLERLNYACDIINSIFDTNPDKKVDRTVFSSRKHAELIQY</sequence>
<gene>
    <name evidence="1" type="ORF">AAEO58_01565</name>
</gene>
<protein>
    <submittedName>
        <fullName evidence="1">Uncharacterized protein</fullName>
    </submittedName>
</protein>
<comment type="caution">
    <text evidence="1">The sequence shown here is derived from an EMBL/GenBank/DDBJ whole genome shotgun (WGS) entry which is preliminary data.</text>
</comment>
<dbReference type="RefSeq" id="WP_341681361.1">
    <property type="nucleotide sequence ID" value="NZ_JBBYHT010000001.1"/>
</dbReference>
<keyword evidence="2" id="KW-1185">Reference proteome</keyword>
<evidence type="ECO:0000313" key="2">
    <source>
        <dbReference type="Proteomes" id="UP001393056"/>
    </source>
</evidence>
<proteinExistence type="predicted"/>
<accession>A0ABU9I2T7</accession>